<dbReference type="Gene3D" id="1.25.40.10">
    <property type="entry name" value="Tetratricopeptide repeat domain"/>
    <property type="match status" value="1"/>
</dbReference>
<dbReference type="InterPro" id="IPR005158">
    <property type="entry name" value="BTAD"/>
</dbReference>
<protein>
    <submittedName>
        <fullName evidence="2">SARP family transcriptional regulator</fullName>
    </submittedName>
</protein>
<dbReference type="EMBL" id="SDMR01000005">
    <property type="protein sequence ID" value="TBT95378.1"/>
    <property type="molecule type" value="Genomic_DNA"/>
</dbReference>
<sequence length="275" mass="30079">MAIPVRPSPVVGSRRPRAGPLYEVKVLGDFEVTRRGTVVALPESTWRLVALLAISGQALRRHRVALTLWPDVDDERAQGNLRSCLWRLRKVAPGLLGSSSDLLGLDAGVRVDLADLTSLSTRVEAGDPLDAAMLQGLQVDADLLPDFDDDFVDENRELVRQLWLRTVEAVAQRLLDGGAVGPALRLALVVVSQAPMRETAHELILRAHLAEGNTSEALRHYRALSNTLWAELGIRPSGRMRATMAPWTHAEERAEYSASPGRSTRCLNVKGKGIP</sequence>
<dbReference type="InterPro" id="IPR051677">
    <property type="entry name" value="AfsR-DnrI-RedD_regulator"/>
</dbReference>
<dbReference type="Proteomes" id="UP000291933">
    <property type="component" value="Unassembled WGS sequence"/>
</dbReference>
<dbReference type="SMART" id="SM01043">
    <property type="entry name" value="BTAD"/>
    <property type="match status" value="1"/>
</dbReference>
<dbReference type="SUPFAM" id="SSF48452">
    <property type="entry name" value="TPR-like"/>
    <property type="match status" value="1"/>
</dbReference>
<feature type="domain" description="Bacterial transcriptional activator" evidence="1">
    <location>
        <begin position="111"/>
        <end position="248"/>
    </location>
</feature>
<dbReference type="AlphaFoldDB" id="A0A4Q9KLL3"/>
<dbReference type="Gene3D" id="1.10.10.10">
    <property type="entry name" value="Winged helix-like DNA-binding domain superfamily/Winged helix DNA-binding domain"/>
    <property type="match status" value="1"/>
</dbReference>
<name>A0A4Q9KLL3_PROTD</name>
<gene>
    <name evidence="2" type="ORF">ET996_06095</name>
</gene>
<dbReference type="PANTHER" id="PTHR35807">
    <property type="entry name" value="TRANSCRIPTIONAL REGULATOR REDD-RELATED"/>
    <property type="match status" value="1"/>
</dbReference>
<dbReference type="RefSeq" id="WP_131171674.1">
    <property type="nucleotide sequence ID" value="NZ_FXTL01000019.1"/>
</dbReference>
<evidence type="ECO:0000259" key="1">
    <source>
        <dbReference type="SMART" id="SM01043"/>
    </source>
</evidence>
<dbReference type="InterPro" id="IPR036388">
    <property type="entry name" value="WH-like_DNA-bd_sf"/>
</dbReference>
<dbReference type="InterPro" id="IPR011990">
    <property type="entry name" value="TPR-like_helical_dom_sf"/>
</dbReference>
<dbReference type="OrthoDB" id="5509004at2"/>
<reference evidence="2 3" key="1">
    <citation type="submission" date="2019-01" db="EMBL/GenBank/DDBJ databases">
        <title>Lactibacter flavus gen. nov., sp. nov., a novel bacterium of the family Propionibacteriaceae isolated from raw milk and dairy products.</title>
        <authorList>
            <person name="Huptas C."/>
            <person name="Wenning M."/>
            <person name="Breitenwieser F."/>
            <person name="Doll E."/>
            <person name="Von Neubeck M."/>
            <person name="Busse H.-J."/>
            <person name="Scherer S."/>
        </authorList>
    </citation>
    <scope>NUCLEOTIDE SEQUENCE [LARGE SCALE GENOMIC DNA]</scope>
    <source>
        <strain evidence="2 3">DSM 22130</strain>
    </source>
</reference>
<proteinExistence type="predicted"/>
<accession>A0A4Q9KLL3</accession>
<comment type="caution">
    <text evidence="2">The sequence shown here is derived from an EMBL/GenBank/DDBJ whole genome shotgun (WGS) entry which is preliminary data.</text>
</comment>
<keyword evidence="3" id="KW-1185">Reference proteome</keyword>
<organism evidence="2 3">
    <name type="scientific">Propioniciclava tarda</name>
    <dbReference type="NCBI Taxonomy" id="433330"/>
    <lineage>
        <taxon>Bacteria</taxon>
        <taxon>Bacillati</taxon>
        <taxon>Actinomycetota</taxon>
        <taxon>Actinomycetes</taxon>
        <taxon>Propionibacteriales</taxon>
        <taxon>Propionibacteriaceae</taxon>
        <taxon>Propioniciclava</taxon>
    </lineage>
</organism>
<evidence type="ECO:0000313" key="3">
    <source>
        <dbReference type="Proteomes" id="UP000291933"/>
    </source>
</evidence>
<dbReference type="Pfam" id="PF03704">
    <property type="entry name" value="BTAD"/>
    <property type="match status" value="1"/>
</dbReference>
<evidence type="ECO:0000313" key="2">
    <source>
        <dbReference type="EMBL" id="TBT95378.1"/>
    </source>
</evidence>